<dbReference type="EMBL" id="MCFJ01000010">
    <property type="protein sequence ID" value="ORY61625.1"/>
    <property type="molecule type" value="Genomic_DNA"/>
</dbReference>
<gene>
    <name evidence="1" type="ORF">BCR38DRAFT_328743</name>
</gene>
<sequence length="198" mass="22814">MGDYRELRRRAEDRGVVLRGINPLKIRGCGIGVVTARKLTEGKVILKVPTKALCSLYTVSVVILSKPPHDSPFHGILAANIALDTTTALEPWETTLPSLLADFEATTPYYWLLEFQDLLPKPAKDILKKKQFHFQHHWNIVSKVFPQVRLEDYLYSWFLANTPTFYYETPEMEKYNWEDRLALLPIAELFNHADGNVR</sequence>
<dbReference type="OrthoDB" id="441812at2759"/>
<dbReference type="SUPFAM" id="SSF82199">
    <property type="entry name" value="SET domain"/>
    <property type="match status" value="1"/>
</dbReference>
<evidence type="ECO:0000313" key="1">
    <source>
        <dbReference type="EMBL" id="ORY61625.1"/>
    </source>
</evidence>
<keyword evidence="2" id="KW-1185">Reference proteome</keyword>
<organism evidence="1 2">
    <name type="scientific">Pseudomassariella vexata</name>
    <dbReference type="NCBI Taxonomy" id="1141098"/>
    <lineage>
        <taxon>Eukaryota</taxon>
        <taxon>Fungi</taxon>
        <taxon>Dikarya</taxon>
        <taxon>Ascomycota</taxon>
        <taxon>Pezizomycotina</taxon>
        <taxon>Sordariomycetes</taxon>
        <taxon>Xylariomycetidae</taxon>
        <taxon>Amphisphaeriales</taxon>
        <taxon>Pseudomassariaceae</taxon>
        <taxon>Pseudomassariella</taxon>
    </lineage>
</organism>
<proteinExistence type="predicted"/>
<dbReference type="Gene3D" id="3.90.1410.10">
    <property type="entry name" value="set domain protein methyltransferase, domain 1"/>
    <property type="match status" value="1"/>
</dbReference>
<evidence type="ECO:0008006" key="3">
    <source>
        <dbReference type="Google" id="ProtNLM"/>
    </source>
</evidence>
<dbReference type="RefSeq" id="XP_040713702.1">
    <property type="nucleotide sequence ID" value="XM_040854841.1"/>
</dbReference>
<dbReference type="InterPro" id="IPR046341">
    <property type="entry name" value="SET_dom_sf"/>
</dbReference>
<reference evidence="1 2" key="1">
    <citation type="submission" date="2016-07" db="EMBL/GenBank/DDBJ databases">
        <title>Pervasive Adenine N6-methylation of Active Genes in Fungi.</title>
        <authorList>
            <consortium name="DOE Joint Genome Institute"/>
            <person name="Mondo S.J."/>
            <person name="Dannebaum R.O."/>
            <person name="Kuo R.C."/>
            <person name="Labutti K."/>
            <person name="Haridas S."/>
            <person name="Kuo A."/>
            <person name="Salamov A."/>
            <person name="Ahrendt S.R."/>
            <person name="Lipzen A."/>
            <person name="Sullivan W."/>
            <person name="Andreopoulos W.B."/>
            <person name="Clum A."/>
            <person name="Lindquist E."/>
            <person name="Daum C."/>
            <person name="Ramamoorthy G.K."/>
            <person name="Gryganskyi A."/>
            <person name="Culley D."/>
            <person name="Magnuson J.K."/>
            <person name="James T.Y."/>
            <person name="O'Malley M.A."/>
            <person name="Stajich J.E."/>
            <person name="Spatafora J.W."/>
            <person name="Visel A."/>
            <person name="Grigoriev I.V."/>
        </authorList>
    </citation>
    <scope>NUCLEOTIDE SEQUENCE [LARGE SCALE GENOMIC DNA]</scope>
    <source>
        <strain evidence="1 2">CBS 129021</strain>
    </source>
</reference>
<dbReference type="GeneID" id="63771053"/>
<dbReference type="InParanoid" id="A0A1Y2DSH9"/>
<dbReference type="Proteomes" id="UP000193689">
    <property type="component" value="Unassembled WGS sequence"/>
</dbReference>
<name>A0A1Y2DSH9_9PEZI</name>
<dbReference type="AlphaFoldDB" id="A0A1Y2DSH9"/>
<protein>
    <recommendedName>
        <fullName evidence="3">SET domain-containing protein</fullName>
    </recommendedName>
</protein>
<dbReference type="STRING" id="1141098.A0A1Y2DSH9"/>
<comment type="caution">
    <text evidence="1">The sequence shown here is derived from an EMBL/GenBank/DDBJ whole genome shotgun (WGS) entry which is preliminary data.</text>
</comment>
<feature type="non-terminal residue" evidence="1">
    <location>
        <position position="198"/>
    </location>
</feature>
<evidence type="ECO:0000313" key="2">
    <source>
        <dbReference type="Proteomes" id="UP000193689"/>
    </source>
</evidence>
<accession>A0A1Y2DSH9</accession>